<keyword evidence="1" id="KW-0732">Signal</keyword>
<feature type="signal peptide" evidence="1">
    <location>
        <begin position="1"/>
        <end position="23"/>
    </location>
</feature>
<feature type="chain" id="PRO_5010158432" evidence="1">
    <location>
        <begin position="24"/>
        <end position="128"/>
    </location>
</feature>
<sequence>MNTKYNAAALAFALLATSSAAMNADTTSSTPVLTAKAAAADDNVKAVNPVKNEFYRLFRVRKNFIAFKDGIVWKLADDVKLANINLINQKARIYKVGETVALNSKGYDKYGFNLRPYLDCLMALKAAK</sequence>
<protein>
    <submittedName>
        <fullName evidence="2">Uncharacterized protein</fullName>
    </submittedName>
</protein>
<dbReference type="RefSeq" id="WP_074714587.1">
    <property type="nucleotide sequence ID" value="NZ_FNWV01000002.1"/>
</dbReference>
<reference evidence="2 3" key="1">
    <citation type="submission" date="2016-10" db="EMBL/GenBank/DDBJ databases">
        <authorList>
            <person name="de Groot N.N."/>
        </authorList>
    </citation>
    <scope>NUCLEOTIDE SEQUENCE [LARGE SCALE GENOMIC DNA]</scope>
    <source>
        <strain evidence="2 3">YAD2003</strain>
    </source>
</reference>
<dbReference type="OrthoDB" id="9932104at2"/>
<proteinExistence type="predicted"/>
<evidence type="ECO:0000313" key="2">
    <source>
        <dbReference type="EMBL" id="SEH46152.1"/>
    </source>
</evidence>
<accession>A0A1H6IE58</accession>
<organism evidence="2 3">
    <name type="scientific">Ruminococcus flavefaciens</name>
    <dbReference type="NCBI Taxonomy" id="1265"/>
    <lineage>
        <taxon>Bacteria</taxon>
        <taxon>Bacillati</taxon>
        <taxon>Bacillota</taxon>
        <taxon>Clostridia</taxon>
        <taxon>Eubacteriales</taxon>
        <taxon>Oscillospiraceae</taxon>
        <taxon>Ruminococcus</taxon>
    </lineage>
</organism>
<name>A0A1H6IE58_RUMFL</name>
<dbReference type="AlphaFoldDB" id="A0A1H6IE58"/>
<gene>
    <name evidence="2" type="ORF">SAMN02910265_00788</name>
</gene>
<dbReference type="EMBL" id="FNWV01000002">
    <property type="protein sequence ID" value="SEH46152.1"/>
    <property type="molecule type" value="Genomic_DNA"/>
</dbReference>
<dbReference type="Proteomes" id="UP000183190">
    <property type="component" value="Unassembled WGS sequence"/>
</dbReference>
<evidence type="ECO:0000313" key="3">
    <source>
        <dbReference type="Proteomes" id="UP000183190"/>
    </source>
</evidence>
<evidence type="ECO:0000256" key="1">
    <source>
        <dbReference type="SAM" id="SignalP"/>
    </source>
</evidence>